<comment type="caution">
    <text evidence="3">The sequence shown here is derived from an EMBL/GenBank/DDBJ whole genome shotgun (WGS) entry which is preliminary data.</text>
</comment>
<feature type="domain" description="Barstar (barnase inhibitor)" evidence="2">
    <location>
        <begin position="30"/>
        <end position="117"/>
    </location>
</feature>
<evidence type="ECO:0000256" key="1">
    <source>
        <dbReference type="ARBA" id="ARBA00006845"/>
    </source>
</evidence>
<name>A0A7W3N461_9ACTN</name>
<dbReference type="InterPro" id="IPR035905">
    <property type="entry name" value="Barstar-like_sf"/>
</dbReference>
<gene>
    <name evidence="3" type="ORF">HNR21_006101</name>
</gene>
<protein>
    <recommendedName>
        <fullName evidence="2">Barstar (barnase inhibitor) domain-containing protein</fullName>
    </recommendedName>
</protein>
<dbReference type="Gene3D" id="3.30.370.10">
    <property type="entry name" value="Barstar-like"/>
    <property type="match status" value="1"/>
</dbReference>
<dbReference type="EMBL" id="JACJII010000001">
    <property type="protein sequence ID" value="MBA9007219.1"/>
    <property type="molecule type" value="Genomic_DNA"/>
</dbReference>
<comment type="similarity">
    <text evidence="1">Belongs to the barstar family.</text>
</comment>
<dbReference type="InterPro" id="IPR000468">
    <property type="entry name" value="Barstar"/>
</dbReference>
<evidence type="ECO:0000313" key="4">
    <source>
        <dbReference type="Proteomes" id="UP000539313"/>
    </source>
</evidence>
<reference evidence="3 4" key="1">
    <citation type="submission" date="2020-08" db="EMBL/GenBank/DDBJ databases">
        <title>Sequencing the genomes of 1000 actinobacteria strains.</title>
        <authorList>
            <person name="Klenk H.-P."/>
        </authorList>
    </citation>
    <scope>NUCLEOTIDE SEQUENCE [LARGE SCALE GENOMIC DNA]</scope>
    <source>
        <strain evidence="3 4">DSM 45823</strain>
    </source>
</reference>
<sequence length="135" mass="14109">MSGPRGRVEVVGEGDLLEAVEAADGGDVRVYSISTAGRSDRRGFFDAVRESLPLDPPLAGSRSWDALADSLWGGINSLGGPSVLIIWRGSAGFRELSPDEYGMACDVLNDVAESLGDPAATAGDPKNVTVFIVQD</sequence>
<dbReference type="RefSeq" id="WP_182707853.1">
    <property type="nucleotide sequence ID" value="NZ_JACJII010000001.1"/>
</dbReference>
<evidence type="ECO:0000259" key="2">
    <source>
        <dbReference type="Pfam" id="PF01337"/>
    </source>
</evidence>
<dbReference type="AlphaFoldDB" id="A0A7W3N461"/>
<proteinExistence type="inferred from homology"/>
<dbReference type="Pfam" id="PF01337">
    <property type="entry name" value="Barstar"/>
    <property type="match status" value="1"/>
</dbReference>
<keyword evidence="4" id="KW-1185">Reference proteome</keyword>
<accession>A0A7W3N461</accession>
<dbReference type="SUPFAM" id="SSF52038">
    <property type="entry name" value="Barstar-related"/>
    <property type="match status" value="1"/>
</dbReference>
<dbReference type="Proteomes" id="UP000539313">
    <property type="component" value="Unassembled WGS sequence"/>
</dbReference>
<organism evidence="3 4">
    <name type="scientific">Thermomonospora cellulosilytica</name>
    <dbReference type="NCBI Taxonomy" id="1411118"/>
    <lineage>
        <taxon>Bacteria</taxon>
        <taxon>Bacillati</taxon>
        <taxon>Actinomycetota</taxon>
        <taxon>Actinomycetes</taxon>
        <taxon>Streptosporangiales</taxon>
        <taxon>Thermomonosporaceae</taxon>
        <taxon>Thermomonospora</taxon>
    </lineage>
</organism>
<evidence type="ECO:0000313" key="3">
    <source>
        <dbReference type="EMBL" id="MBA9007219.1"/>
    </source>
</evidence>